<dbReference type="Proteomes" id="UP000790709">
    <property type="component" value="Unassembled WGS sequence"/>
</dbReference>
<reference evidence="1" key="1">
    <citation type="journal article" date="2021" name="New Phytol.">
        <title>Evolutionary innovations through gain and loss of genes in the ectomycorrhizal Boletales.</title>
        <authorList>
            <person name="Wu G."/>
            <person name="Miyauchi S."/>
            <person name="Morin E."/>
            <person name="Kuo A."/>
            <person name="Drula E."/>
            <person name="Varga T."/>
            <person name="Kohler A."/>
            <person name="Feng B."/>
            <person name="Cao Y."/>
            <person name="Lipzen A."/>
            <person name="Daum C."/>
            <person name="Hundley H."/>
            <person name="Pangilinan J."/>
            <person name="Johnson J."/>
            <person name="Barry K."/>
            <person name="LaButti K."/>
            <person name="Ng V."/>
            <person name="Ahrendt S."/>
            <person name="Min B."/>
            <person name="Choi I.G."/>
            <person name="Park H."/>
            <person name="Plett J.M."/>
            <person name="Magnuson J."/>
            <person name="Spatafora J.W."/>
            <person name="Nagy L.G."/>
            <person name="Henrissat B."/>
            <person name="Grigoriev I.V."/>
            <person name="Yang Z.L."/>
            <person name="Xu J."/>
            <person name="Martin F.M."/>
        </authorList>
    </citation>
    <scope>NUCLEOTIDE SEQUENCE</scope>
    <source>
        <strain evidence="1">KUC20120723A-06</strain>
    </source>
</reference>
<accession>A0ACB8BS28</accession>
<name>A0ACB8BS28_9AGAM</name>
<dbReference type="EMBL" id="MU266362">
    <property type="protein sequence ID" value="KAH7927703.1"/>
    <property type="molecule type" value="Genomic_DNA"/>
</dbReference>
<proteinExistence type="predicted"/>
<keyword evidence="2" id="KW-1185">Reference proteome</keyword>
<gene>
    <name evidence="1" type="ORF">BV22DRAFT_1031467</name>
</gene>
<protein>
    <submittedName>
        <fullName evidence="1">Uncharacterized protein</fullName>
    </submittedName>
</protein>
<sequence length="459" mass="50634">MSYYKTRKRRRSQAFANDLNEVEQDDNGLAGSGVEEHADTSSVGNNVLLTEAPSEEREMAHESWDAFKEEHHEVLEQLPLSLHRQYTLMRELDEQTQGESSGSCITLLSVHSALSLAHNSELLNTIQRYIALRFTLVARSELSTGDNGPIVADPASLVDPDRDAVDVSGGPSLHPHSSSGSPPMRPLSEAADVESVVSAPDKSANHLLPDSGPVLRTERDEPSESTRQLLQSIATMSEEVLRSSEEKVNLAQTAYETVERHVRLLDQAIKEQEASISLGVRPGTHLAPILLPDLSVPRWGRPPRVEYSPVPSISPEPQPKFPSAVEEPVDEESAPNGLVEGTSNVKRKKSATKAKKAALPKRVDPPEELGELQRTRPARAVKLTIPAQHLRQPPVAPNEPRYCYCNQVSYGVLIGCDNSDCKLEWFHLGCTGLSEVPNKKTKWYCRDCQPKMAHKGKQK</sequence>
<comment type="caution">
    <text evidence="1">The sequence shown here is derived from an EMBL/GenBank/DDBJ whole genome shotgun (WGS) entry which is preliminary data.</text>
</comment>
<organism evidence="1 2">
    <name type="scientific">Leucogyrophana mollusca</name>
    <dbReference type="NCBI Taxonomy" id="85980"/>
    <lineage>
        <taxon>Eukaryota</taxon>
        <taxon>Fungi</taxon>
        <taxon>Dikarya</taxon>
        <taxon>Basidiomycota</taxon>
        <taxon>Agaricomycotina</taxon>
        <taxon>Agaricomycetes</taxon>
        <taxon>Agaricomycetidae</taxon>
        <taxon>Boletales</taxon>
        <taxon>Boletales incertae sedis</taxon>
        <taxon>Leucogyrophana</taxon>
    </lineage>
</organism>
<evidence type="ECO:0000313" key="1">
    <source>
        <dbReference type="EMBL" id="KAH7927703.1"/>
    </source>
</evidence>
<evidence type="ECO:0000313" key="2">
    <source>
        <dbReference type="Proteomes" id="UP000790709"/>
    </source>
</evidence>